<comment type="caution">
    <text evidence="8">The sequence shown here is derived from an EMBL/GenBank/DDBJ whole genome shotgun (WGS) entry which is preliminary data.</text>
</comment>
<evidence type="ECO:0000256" key="6">
    <source>
        <dbReference type="RuleBase" id="RU003477"/>
    </source>
</evidence>
<name>A0A1F4U5V0_UNCSA</name>
<evidence type="ECO:0000313" key="9">
    <source>
        <dbReference type="Proteomes" id="UP000179242"/>
    </source>
</evidence>
<gene>
    <name evidence="5" type="primary">rplX</name>
    <name evidence="8" type="ORF">A2438_03270</name>
</gene>
<dbReference type="GO" id="GO:0005840">
    <property type="term" value="C:ribosome"/>
    <property type="evidence" value="ECO:0007669"/>
    <property type="project" value="UniProtKB-KW"/>
</dbReference>
<comment type="subunit">
    <text evidence="5">Part of the 50S ribosomal subunit.</text>
</comment>
<evidence type="ECO:0000256" key="4">
    <source>
        <dbReference type="ARBA" id="ARBA00035206"/>
    </source>
</evidence>
<dbReference type="SUPFAM" id="SSF50104">
    <property type="entry name" value="Translation proteins SH3-like domain"/>
    <property type="match status" value="1"/>
</dbReference>
<dbReference type="GO" id="GO:0003735">
    <property type="term" value="F:structural constituent of ribosome"/>
    <property type="evidence" value="ECO:0007669"/>
    <property type="project" value="InterPro"/>
</dbReference>
<dbReference type="GO" id="GO:0006412">
    <property type="term" value="P:translation"/>
    <property type="evidence" value="ECO:0007669"/>
    <property type="project" value="UniProtKB-UniRule"/>
</dbReference>
<dbReference type="Gene3D" id="2.30.30.30">
    <property type="match status" value="1"/>
</dbReference>
<proteinExistence type="inferred from homology"/>
<dbReference type="InterPro" id="IPR041988">
    <property type="entry name" value="Ribosomal_uL24_KOW"/>
</dbReference>
<dbReference type="GO" id="GO:1990904">
    <property type="term" value="C:ribonucleoprotein complex"/>
    <property type="evidence" value="ECO:0007669"/>
    <property type="project" value="UniProtKB-KW"/>
</dbReference>
<keyword evidence="3 5" id="KW-0687">Ribonucleoprotein</keyword>
<organism evidence="8 9">
    <name type="scientific">candidate division WOR-1 bacterium RIFOXYC2_FULL_46_14</name>
    <dbReference type="NCBI Taxonomy" id="1802587"/>
    <lineage>
        <taxon>Bacteria</taxon>
        <taxon>Bacillati</taxon>
        <taxon>Saganbacteria</taxon>
    </lineage>
</organism>
<comment type="function">
    <text evidence="5">One of the proteins that surrounds the polypeptide exit tunnel on the outside of the subunit.</text>
</comment>
<feature type="domain" description="KOW" evidence="7">
    <location>
        <begin position="1"/>
        <end position="27"/>
    </location>
</feature>
<evidence type="ECO:0000256" key="2">
    <source>
        <dbReference type="ARBA" id="ARBA00022980"/>
    </source>
</evidence>
<dbReference type="HAMAP" id="MF_01326_B">
    <property type="entry name" value="Ribosomal_uL24_B"/>
    <property type="match status" value="1"/>
</dbReference>
<comment type="similarity">
    <text evidence="1 5 6">Belongs to the universal ribosomal protein uL24 family.</text>
</comment>
<dbReference type="CDD" id="cd06089">
    <property type="entry name" value="KOW_RPL26"/>
    <property type="match status" value="1"/>
</dbReference>
<evidence type="ECO:0000313" key="8">
    <source>
        <dbReference type="EMBL" id="OGC40281.1"/>
    </source>
</evidence>
<dbReference type="InterPro" id="IPR057264">
    <property type="entry name" value="Ribosomal_uL24_C"/>
</dbReference>
<evidence type="ECO:0000256" key="1">
    <source>
        <dbReference type="ARBA" id="ARBA00010618"/>
    </source>
</evidence>
<comment type="function">
    <text evidence="5">One of two assembly initiator proteins, it binds directly to the 5'-end of the 23S rRNA, where it nucleates assembly of the 50S subunit.</text>
</comment>
<dbReference type="AlphaFoldDB" id="A0A1F4U5V0"/>
<keyword evidence="5" id="KW-0699">rRNA-binding</keyword>
<evidence type="ECO:0000256" key="3">
    <source>
        <dbReference type="ARBA" id="ARBA00023274"/>
    </source>
</evidence>
<dbReference type="PROSITE" id="PS01108">
    <property type="entry name" value="RIBOSOMAL_L24"/>
    <property type="match status" value="1"/>
</dbReference>
<dbReference type="Proteomes" id="UP000179242">
    <property type="component" value="Unassembled WGS sequence"/>
</dbReference>
<dbReference type="GO" id="GO:0019843">
    <property type="term" value="F:rRNA binding"/>
    <property type="evidence" value="ECO:0007669"/>
    <property type="project" value="UniProtKB-UniRule"/>
</dbReference>
<dbReference type="InterPro" id="IPR005825">
    <property type="entry name" value="Ribosomal_uL24_CS"/>
</dbReference>
<keyword evidence="5" id="KW-0694">RNA-binding</keyword>
<sequence>MKKGDMVIILSGKDKGKKGKILRVLPKKGTAVVEGVNMIKKHQKATQNFKGGIIERPNALRIPKLMLVCPRCHKPARTGKVDGKRVCVKCKEVVDKEK</sequence>
<dbReference type="InterPro" id="IPR014722">
    <property type="entry name" value="Rib_uL2_dom2"/>
</dbReference>
<dbReference type="Pfam" id="PF17136">
    <property type="entry name" value="ribosomal_L24"/>
    <property type="match status" value="1"/>
</dbReference>
<evidence type="ECO:0000256" key="5">
    <source>
        <dbReference type="HAMAP-Rule" id="MF_01326"/>
    </source>
</evidence>
<accession>A0A1F4U5V0</accession>
<keyword evidence="2 5" id="KW-0689">Ribosomal protein</keyword>
<dbReference type="InterPro" id="IPR005824">
    <property type="entry name" value="KOW"/>
</dbReference>
<dbReference type="Pfam" id="PF00467">
    <property type="entry name" value="KOW"/>
    <property type="match status" value="1"/>
</dbReference>
<evidence type="ECO:0000259" key="7">
    <source>
        <dbReference type="SMART" id="SM00739"/>
    </source>
</evidence>
<reference evidence="8 9" key="1">
    <citation type="journal article" date="2016" name="Nat. Commun.">
        <title>Thousands of microbial genomes shed light on interconnected biogeochemical processes in an aquifer system.</title>
        <authorList>
            <person name="Anantharaman K."/>
            <person name="Brown C.T."/>
            <person name="Hug L.A."/>
            <person name="Sharon I."/>
            <person name="Castelle C.J."/>
            <person name="Probst A.J."/>
            <person name="Thomas B.C."/>
            <person name="Singh A."/>
            <person name="Wilkins M.J."/>
            <person name="Karaoz U."/>
            <person name="Brodie E.L."/>
            <person name="Williams K.H."/>
            <person name="Hubbard S.S."/>
            <person name="Banfield J.F."/>
        </authorList>
    </citation>
    <scope>NUCLEOTIDE SEQUENCE [LARGE SCALE GENOMIC DNA]</scope>
</reference>
<dbReference type="PANTHER" id="PTHR12903">
    <property type="entry name" value="MITOCHONDRIAL RIBOSOMAL PROTEIN L24"/>
    <property type="match status" value="1"/>
</dbReference>
<dbReference type="InterPro" id="IPR008991">
    <property type="entry name" value="Translation_prot_SH3-like_sf"/>
</dbReference>
<protein>
    <recommendedName>
        <fullName evidence="4 5">Large ribosomal subunit protein uL24</fullName>
    </recommendedName>
</protein>
<dbReference type="NCBIfam" id="TIGR01079">
    <property type="entry name" value="rplX_bact"/>
    <property type="match status" value="1"/>
</dbReference>
<dbReference type="EMBL" id="MEUJ01000004">
    <property type="protein sequence ID" value="OGC40281.1"/>
    <property type="molecule type" value="Genomic_DNA"/>
</dbReference>
<dbReference type="SMART" id="SM00739">
    <property type="entry name" value="KOW"/>
    <property type="match status" value="1"/>
</dbReference>
<dbReference type="InterPro" id="IPR003256">
    <property type="entry name" value="Ribosomal_uL24"/>
</dbReference>